<dbReference type="GO" id="GO:0071356">
    <property type="term" value="P:cellular response to tumor necrosis factor"/>
    <property type="evidence" value="ECO:0007669"/>
    <property type="project" value="TreeGrafter"/>
</dbReference>
<dbReference type="Pfam" id="PF00023">
    <property type="entry name" value="Ank"/>
    <property type="match status" value="1"/>
</dbReference>
<proteinExistence type="predicted"/>
<dbReference type="PRINTS" id="PR01415">
    <property type="entry name" value="ANKYRIN"/>
</dbReference>
<name>A0A8C5FDK5_GADMO</name>
<keyword evidence="6" id="KW-1185">Reference proteome</keyword>
<dbReference type="PANTHER" id="PTHR24171">
    <property type="entry name" value="ANKYRIN REPEAT DOMAIN-CONTAINING PROTEIN 39-RELATED"/>
    <property type="match status" value="1"/>
</dbReference>
<dbReference type="InterPro" id="IPR036770">
    <property type="entry name" value="Ankyrin_rpt-contain_sf"/>
</dbReference>
<feature type="repeat" description="ANK" evidence="3">
    <location>
        <begin position="365"/>
        <end position="397"/>
    </location>
</feature>
<dbReference type="AlphaFoldDB" id="A0A8C5FDK5"/>
<accession>A0A8C5FDK5</accession>
<dbReference type="Gene3D" id="1.25.40.20">
    <property type="entry name" value="Ankyrin repeat-containing domain"/>
    <property type="match status" value="1"/>
</dbReference>
<protein>
    <submittedName>
        <fullName evidence="5">BCL3 transcription coactivator</fullName>
    </submittedName>
</protein>
<dbReference type="PROSITE" id="PS50297">
    <property type="entry name" value="ANK_REP_REGION"/>
    <property type="match status" value="5"/>
</dbReference>
<feature type="repeat" description="ANK" evidence="3">
    <location>
        <begin position="432"/>
        <end position="464"/>
    </location>
</feature>
<keyword evidence="2 3" id="KW-0040">ANK repeat</keyword>
<organism evidence="5 6">
    <name type="scientific">Gadus morhua</name>
    <name type="common">Atlantic cod</name>
    <dbReference type="NCBI Taxonomy" id="8049"/>
    <lineage>
        <taxon>Eukaryota</taxon>
        <taxon>Metazoa</taxon>
        <taxon>Chordata</taxon>
        <taxon>Craniata</taxon>
        <taxon>Vertebrata</taxon>
        <taxon>Euteleostomi</taxon>
        <taxon>Actinopterygii</taxon>
        <taxon>Neopterygii</taxon>
        <taxon>Teleostei</taxon>
        <taxon>Neoteleostei</taxon>
        <taxon>Acanthomorphata</taxon>
        <taxon>Zeiogadaria</taxon>
        <taxon>Gadariae</taxon>
        <taxon>Gadiformes</taxon>
        <taxon>Gadoidei</taxon>
        <taxon>Gadidae</taxon>
        <taxon>Gadus</taxon>
    </lineage>
</organism>
<reference evidence="5" key="2">
    <citation type="submission" date="2025-09" db="UniProtKB">
        <authorList>
            <consortium name="Ensembl"/>
        </authorList>
    </citation>
    <scope>IDENTIFICATION</scope>
</reference>
<dbReference type="GO" id="GO:0048545">
    <property type="term" value="P:response to steroid hormone"/>
    <property type="evidence" value="ECO:0007669"/>
    <property type="project" value="Ensembl"/>
</dbReference>
<feature type="compositionally biased region" description="Basic and acidic residues" evidence="4">
    <location>
        <begin position="22"/>
        <end position="32"/>
    </location>
</feature>
<dbReference type="SUPFAM" id="SSF48403">
    <property type="entry name" value="Ankyrin repeat"/>
    <property type="match status" value="1"/>
</dbReference>
<dbReference type="GeneID" id="115553415"/>
<dbReference type="PANTHER" id="PTHR24171:SF8">
    <property type="entry name" value="BRCA1-ASSOCIATED RING DOMAIN PROTEIN 1"/>
    <property type="match status" value="1"/>
</dbReference>
<evidence type="ECO:0000313" key="6">
    <source>
        <dbReference type="Proteomes" id="UP000694546"/>
    </source>
</evidence>
<dbReference type="PROSITE" id="PS50088">
    <property type="entry name" value="ANK_REPEAT"/>
    <property type="match status" value="5"/>
</dbReference>
<feature type="repeat" description="ANK" evidence="3">
    <location>
        <begin position="259"/>
        <end position="280"/>
    </location>
</feature>
<dbReference type="Ensembl" id="ENSGMOT00000036420.1">
    <property type="protein sequence ID" value="ENSGMOP00000028892.1"/>
    <property type="gene ID" value="ENSGMOG00000034500.1"/>
</dbReference>
<feature type="region of interest" description="Disordered" evidence="4">
    <location>
        <begin position="91"/>
        <end position="133"/>
    </location>
</feature>
<feature type="compositionally biased region" description="Low complexity" evidence="4">
    <location>
        <begin position="103"/>
        <end position="113"/>
    </location>
</feature>
<dbReference type="SMART" id="SM00248">
    <property type="entry name" value="ANK"/>
    <property type="match status" value="6"/>
</dbReference>
<sequence length="523" mass="56941">MPRLIIMNNSYRSVVPGTPLDLRTRSRDEMSRGSRPPMSDCDRRTTGGDRVRAETDTSGSAGRSLPRRRGVEQHRADALTISTVQLDTGLGHLLSTPRTPTNSESRTSLSTDSSHVKRAFDRRTPDQIPSRLPLRKRPFPIEAETLAQSTVLPDTRDQFLTENTDTTPRQSPAESLRVFESRVRRASSEAAPAAAAAAPKYRRLEPPAVPFPDVFYGGHAHTYYGPTFPRNSDSFLFPMLPLPLPLVSNVAMAMHQDEDGDTPLHIAVAQGEEAVVHKLIFIMKAARKHLNIYNHLRQTPLHLAVITQHEGLVEGLLRAGADPASLDRHGRTALHLCCEYGRADCLSAVLSLPSSLSCVDATTFEGLSPLHIAVQGGHQDLLRMLLDAGADINIKDIKSGQSPLMYAVERNNVDIVQFLIESGSDVNGQSNSGNTALHGACGRGQVDTVWLLLRKGADPGIKNNHNDTPVMVAKNKKIADVLRGKSSKLSRSQDQPLAVPPSHSSSLLASGSLSPHQSPPFHL</sequence>
<keyword evidence="1" id="KW-0677">Repeat</keyword>
<dbReference type="RefSeq" id="XP_030225483.1">
    <property type="nucleotide sequence ID" value="XM_030369623.1"/>
</dbReference>
<feature type="region of interest" description="Disordered" evidence="4">
    <location>
        <begin position="484"/>
        <end position="523"/>
    </location>
</feature>
<evidence type="ECO:0000256" key="2">
    <source>
        <dbReference type="ARBA" id="ARBA00023043"/>
    </source>
</evidence>
<evidence type="ECO:0000256" key="1">
    <source>
        <dbReference type="ARBA" id="ARBA00022737"/>
    </source>
</evidence>
<feature type="compositionally biased region" description="Low complexity" evidence="4">
    <location>
        <begin position="496"/>
        <end position="516"/>
    </location>
</feature>
<feature type="region of interest" description="Disordered" evidence="4">
    <location>
        <begin position="16"/>
        <end position="76"/>
    </location>
</feature>
<feature type="repeat" description="ANK" evidence="3">
    <location>
        <begin position="399"/>
        <end position="431"/>
    </location>
</feature>
<dbReference type="GO" id="GO:0005829">
    <property type="term" value="C:cytosol"/>
    <property type="evidence" value="ECO:0007669"/>
    <property type="project" value="TreeGrafter"/>
</dbReference>
<feature type="compositionally biased region" description="Basic and acidic residues" evidence="4">
    <location>
        <begin position="40"/>
        <end position="55"/>
    </location>
</feature>
<dbReference type="GO" id="GO:0051059">
    <property type="term" value="F:NF-kappaB binding"/>
    <property type="evidence" value="ECO:0007669"/>
    <property type="project" value="TreeGrafter"/>
</dbReference>
<dbReference type="Pfam" id="PF12796">
    <property type="entry name" value="Ank_2"/>
    <property type="match status" value="2"/>
</dbReference>
<dbReference type="InterPro" id="IPR002110">
    <property type="entry name" value="Ankyrin_rpt"/>
</dbReference>
<dbReference type="OrthoDB" id="10254947at2759"/>
<dbReference type="GeneTree" id="ENSGT00940000161392"/>
<evidence type="ECO:0000256" key="3">
    <source>
        <dbReference type="PROSITE-ProRule" id="PRU00023"/>
    </source>
</evidence>
<feature type="compositionally biased region" description="Basic and acidic residues" evidence="4">
    <location>
        <begin position="114"/>
        <end position="125"/>
    </location>
</feature>
<feature type="repeat" description="ANK" evidence="3">
    <location>
        <begin position="296"/>
        <end position="328"/>
    </location>
</feature>
<evidence type="ECO:0000256" key="4">
    <source>
        <dbReference type="SAM" id="MobiDB-lite"/>
    </source>
</evidence>
<gene>
    <name evidence="5" type="primary">bcl3</name>
</gene>
<reference evidence="5" key="1">
    <citation type="submission" date="2025-08" db="UniProtKB">
        <authorList>
            <consortium name="Ensembl"/>
        </authorList>
    </citation>
    <scope>IDENTIFICATION</scope>
</reference>
<dbReference type="Proteomes" id="UP000694546">
    <property type="component" value="Chromosome 11"/>
</dbReference>
<evidence type="ECO:0000313" key="5">
    <source>
        <dbReference type="Ensembl" id="ENSGMOP00000028892.1"/>
    </source>
</evidence>